<evidence type="ECO:0000313" key="3">
    <source>
        <dbReference type="EMBL" id="KAG2171740.1"/>
    </source>
</evidence>
<keyword evidence="4" id="KW-1185">Reference proteome</keyword>
<protein>
    <recommendedName>
        <fullName evidence="2">DUF7707 domain-containing protein</fullName>
    </recommendedName>
</protein>
<accession>A0A8H7U7L7</accession>
<dbReference type="Proteomes" id="UP000654370">
    <property type="component" value="Unassembled WGS sequence"/>
</dbReference>
<evidence type="ECO:0000259" key="2">
    <source>
        <dbReference type="Pfam" id="PF24808"/>
    </source>
</evidence>
<proteinExistence type="predicted"/>
<feature type="domain" description="DUF7707" evidence="2">
    <location>
        <begin position="16"/>
        <end position="121"/>
    </location>
</feature>
<feature type="non-terminal residue" evidence="3">
    <location>
        <position position="1"/>
    </location>
</feature>
<dbReference type="AlphaFoldDB" id="A0A8H7U7L7"/>
<dbReference type="Pfam" id="PF24808">
    <property type="entry name" value="DUF7707"/>
    <property type="match status" value="1"/>
</dbReference>
<reference evidence="3" key="1">
    <citation type="submission" date="2020-12" db="EMBL/GenBank/DDBJ databases">
        <title>Metabolic potential, ecology and presence of endohyphal bacteria is reflected in genomic diversity of Mucoromycotina.</title>
        <authorList>
            <person name="Muszewska A."/>
            <person name="Okrasinska A."/>
            <person name="Steczkiewicz K."/>
            <person name="Drgas O."/>
            <person name="Orlowska M."/>
            <person name="Perlinska-Lenart U."/>
            <person name="Aleksandrzak-Piekarczyk T."/>
            <person name="Szatraj K."/>
            <person name="Zielenkiewicz U."/>
            <person name="Pilsyk S."/>
            <person name="Malc E."/>
            <person name="Mieczkowski P."/>
            <person name="Kruszewska J.S."/>
            <person name="Biernat P."/>
            <person name="Pawlowska J."/>
        </authorList>
    </citation>
    <scope>NUCLEOTIDE SEQUENCE</scope>
    <source>
        <strain evidence="3">WA0000067209</strain>
    </source>
</reference>
<evidence type="ECO:0000313" key="4">
    <source>
        <dbReference type="Proteomes" id="UP000654370"/>
    </source>
</evidence>
<gene>
    <name evidence="3" type="ORF">INT43_008120</name>
</gene>
<dbReference type="EMBL" id="JAEPQZ010000019">
    <property type="protein sequence ID" value="KAG2171740.1"/>
    <property type="molecule type" value="Genomic_DNA"/>
</dbReference>
<name>A0A8H7U7L7_MORIS</name>
<sequence length="195" mass="21296">LTYNLVNLPTSTWVITSLDYSARDNLCARQMNFCSTYCIDALEVLDNNYILIASFCNTTTLAFGCKCKHEMPSSLNWEWPVVVADCQGKLSECQDKCAMEADPTRGSCTYDCTSYYECGTAKSPPSYLMTNNVTDIPAYKASPTGNSQSGQPSSTLHGSPSSSPNATSGSCKRQKMDTFSVAFGFISFMSLIAHH</sequence>
<comment type="caution">
    <text evidence="3">The sequence shown here is derived from an EMBL/GenBank/DDBJ whole genome shotgun (WGS) entry which is preliminary data.</text>
</comment>
<feature type="region of interest" description="Disordered" evidence="1">
    <location>
        <begin position="139"/>
        <end position="171"/>
    </location>
</feature>
<feature type="compositionally biased region" description="Low complexity" evidence="1">
    <location>
        <begin position="152"/>
        <end position="170"/>
    </location>
</feature>
<dbReference type="OrthoDB" id="1708823at2759"/>
<evidence type="ECO:0000256" key="1">
    <source>
        <dbReference type="SAM" id="MobiDB-lite"/>
    </source>
</evidence>
<dbReference type="InterPro" id="IPR056124">
    <property type="entry name" value="DUF7707"/>
</dbReference>
<organism evidence="3 4">
    <name type="scientific">Mortierella isabellina</name>
    <name type="common">Filamentous fungus</name>
    <name type="synonym">Umbelopsis isabellina</name>
    <dbReference type="NCBI Taxonomy" id="91625"/>
    <lineage>
        <taxon>Eukaryota</taxon>
        <taxon>Fungi</taxon>
        <taxon>Fungi incertae sedis</taxon>
        <taxon>Mucoromycota</taxon>
        <taxon>Mucoromycotina</taxon>
        <taxon>Umbelopsidomycetes</taxon>
        <taxon>Umbelopsidales</taxon>
        <taxon>Umbelopsidaceae</taxon>
        <taxon>Umbelopsis</taxon>
    </lineage>
</organism>